<gene>
    <name evidence="1" type="primary">SSCI61320.1</name>
</gene>
<evidence type="ECO:0000313" key="1">
    <source>
        <dbReference type="EMBL" id="CDW98740.1"/>
    </source>
</evidence>
<name>A0A0F7SC31_9BASI</name>
<keyword evidence="2" id="KW-1185">Reference proteome</keyword>
<evidence type="ECO:0000313" key="2">
    <source>
        <dbReference type="Proteomes" id="UP000242770"/>
    </source>
</evidence>
<dbReference type="Proteomes" id="UP000242770">
    <property type="component" value="Unassembled WGS sequence"/>
</dbReference>
<dbReference type="EMBL" id="CCFA01003642">
    <property type="protein sequence ID" value="CDW98740.1"/>
    <property type="molecule type" value="Genomic_DNA"/>
</dbReference>
<reference evidence="2" key="1">
    <citation type="submission" date="2014-06" db="EMBL/GenBank/DDBJ databases">
        <authorList>
            <person name="Berkman P.J."/>
        </authorList>
    </citation>
    <scope>NUCLEOTIDE SEQUENCE [LARGE SCALE GENOMIC DNA]</scope>
</reference>
<proteinExistence type="predicted"/>
<organism evidence="1 2">
    <name type="scientific">Sporisorium scitamineum</name>
    <dbReference type="NCBI Taxonomy" id="49012"/>
    <lineage>
        <taxon>Eukaryota</taxon>
        <taxon>Fungi</taxon>
        <taxon>Dikarya</taxon>
        <taxon>Basidiomycota</taxon>
        <taxon>Ustilaginomycotina</taxon>
        <taxon>Ustilaginomycetes</taxon>
        <taxon>Ustilaginales</taxon>
        <taxon>Ustilaginaceae</taxon>
        <taxon>Sporisorium</taxon>
    </lineage>
</organism>
<sequence length="37" mass="4132">MSFKRSKQSSFQSSSALIRSENGSLDEVRIARTDVGR</sequence>
<protein>
    <submittedName>
        <fullName evidence="1">Uncharacterized protein</fullName>
    </submittedName>
</protein>
<dbReference type="AlphaFoldDB" id="A0A0F7SC31"/>
<accession>A0A0F7SC31</accession>